<evidence type="ECO:0000256" key="5">
    <source>
        <dbReference type="ARBA" id="ARBA00023136"/>
    </source>
</evidence>
<gene>
    <name evidence="7" type="ORF">HQ945_02015</name>
</gene>
<dbReference type="RefSeq" id="WP_036813177.1">
    <property type="nucleotide sequence ID" value="NZ_CP088292.1"/>
</dbReference>
<accession>A0A849VL41</accession>
<feature type="transmembrane region" description="Helical" evidence="6">
    <location>
        <begin position="338"/>
        <end position="358"/>
    </location>
</feature>
<name>A0A849VL41_9HYPH</name>
<dbReference type="PANTHER" id="PTHR33529:SF6">
    <property type="entry name" value="YJGP_YJGQ FAMILY PERMEASE"/>
    <property type="match status" value="1"/>
</dbReference>
<dbReference type="Proteomes" id="UP000550508">
    <property type="component" value="Unassembled WGS sequence"/>
</dbReference>
<evidence type="ECO:0000256" key="6">
    <source>
        <dbReference type="SAM" id="Phobius"/>
    </source>
</evidence>
<keyword evidence="4 6" id="KW-1133">Transmembrane helix</keyword>
<feature type="transmembrane region" description="Helical" evidence="6">
    <location>
        <begin position="306"/>
        <end position="326"/>
    </location>
</feature>
<comment type="subcellular location">
    <subcellularLocation>
        <location evidence="1">Cell membrane</location>
        <topology evidence="1">Multi-pass membrane protein</topology>
    </subcellularLocation>
</comment>
<dbReference type="Pfam" id="PF03739">
    <property type="entry name" value="LptF_LptG"/>
    <property type="match status" value="1"/>
</dbReference>
<dbReference type="PANTHER" id="PTHR33529">
    <property type="entry name" value="SLR0882 PROTEIN-RELATED"/>
    <property type="match status" value="1"/>
</dbReference>
<evidence type="ECO:0000256" key="2">
    <source>
        <dbReference type="ARBA" id="ARBA00022475"/>
    </source>
</evidence>
<keyword evidence="5 6" id="KW-0472">Membrane</keyword>
<dbReference type="GO" id="GO:0043190">
    <property type="term" value="C:ATP-binding cassette (ABC) transporter complex"/>
    <property type="evidence" value="ECO:0007669"/>
    <property type="project" value="TreeGrafter"/>
</dbReference>
<feature type="transmembrane region" description="Helical" evidence="6">
    <location>
        <begin position="98"/>
        <end position="122"/>
    </location>
</feature>
<dbReference type="AlphaFoldDB" id="A0A849VL41"/>
<organism evidence="7 8">
    <name type="scientific">Phyllobacterium pellucidum</name>
    <dbReference type="NCBI Taxonomy" id="2740464"/>
    <lineage>
        <taxon>Bacteria</taxon>
        <taxon>Pseudomonadati</taxon>
        <taxon>Pseudomonadota</taxon>
        <taxon>Alphaproteobacteria</taxon>
        <taxon>Hyphomicrobiales</taxon>
        <taxon>Phyllobacteriaceae</taxon>
        <taxon>Phyllobacterium</taxon>
    </lineage>
</organism>
<dbReference type="GO" id="GO:0015920">
    <property type="term" value="P:lipopolysaccharide transport"/>
    <property type="evidence" value="ECO:0007669"/>
    <property type="project" value="TreeGrafter"/>
</dbReference>
<protein>
    <submittedName>
        <fullName evidence="7">LptF/LptG family permease</fullName>
    </submittedName>
</protein>
<evidence type="ECO:0000256" key="3">
    <source>
        <dbReference type="ARBA" id="ARBA00022692"/>
    </source>
</evidence>
<evidence type="ECO:0000256" key="4">
    <source>
        <dbReference type="ARBA" id="ARBA00022989"/>
    </source>
</evidence>
<feature type="transmembrane region" description="Helical" evidence="6">
    <location>
        <begin position="56"/>
        <end position="77"/>
    </location>
</feature>
<evidence type="ECO:0000313" key="8">
    <source>
        <dbReference type="Proteomes" id="UP000550508"/>
    </source>
</evidence>
<dbReference type="EMBL" id="JABUMX010000001">
    <property type="protein sequence ID" value="NTS30016.1"/>
    <property type="molecule type" value="Genomic_DNA"/>
</dbReference>
<sequence>MRLIEIYILRRIVVMFFSVLLSAVGITWIVQVLNRINFLTTSGQSFLYILKFSSNLLPAAFPIVMPFALVIAVAQTLSTMNQDSELVVINAAGAPRSAVIRPVLLFAVVISAASFLINNFIVPYSSMNMRQMVAEARSDVINLVVQQGTFKEIDTDLYLQIENRDANGAIKGLFVSDSRDKTTDLIYYAKDGLVFDTGEQNLLIMKDGEIDRRDVQTGNVSIIKFNTYALDLAAMLPADDDNVTLFPKDRPLTYLLSPDPNDKYFQQNPLRYQSELYKRLTDWMYPIVFALISLAAAADSRSHREARVSASFTAITLSLIVFWLGYSAGQSSDKNASVLPLLFAFPIGAALLATYALVTNRQIGVPVKWSNWVRDAFATPQTAFAGAGARLFRRGRGGRS</sequence>
<proteinExistence type="predicted"/>
<keyword evidence="8" id="KW-1185">Reference proteome</keyword>
<dbReference type="InterPro" id="IPR005495">
    <property type="entry name" value="LptG/LptF_permease"/>
</dbReference>
<comment type="caution">
    <text evidence="7">The sequence shown here is derived from an EMBL/GenBank/DDBJ whole genome shotgun (WGS) entry which is preliminary data.</text>
</comment>
<keyword evidence="2" id="KW-1003">Cell membrane</keyword>
<keyword evidence="3 6" id="KW-0812">Transmembrane</keyword>
<reference evidence="7 8" key="1">
    <citation type="submission" date="2020-05" db="EMBL/GenBank/DDBJ databases">
        <authorList>
            <person name="Kim M.K."/>
        </authorList>
    </citation>
    <scope>NUCLEOTIDE SEQUENCE [LARGE SCALE GENOMIC DNA]</scope>
    <source>
        <strain evidence="7 8">BT25</strain>
    </source>
</reference>
<evidence type="ECO:0000256" key="1">
    <source>
        <dbReference type="ARBA" id="ARBA00004651"/>
    </source>
</evidence>
<feature type="transmembrane region" description="Helical" evidence="6">
    <location>
        <begin position="12"/>
        <end position="36"/>
    </location>
</feature>
<evidence type="ECO:0000313" key="7">
    <source>
        <dbReference type="EMBL" id="NTS30016.1"/>
    </source>
</evidence>